<dbReference type="EC" id="3.-.-.-" evidence="4"/>
<dbReference type="GO" id="GO:0016787">
    <property type="term" value="F:hydrolase activity"/>
    <property type="evidence" value="ECO:0007669"/>
    <property type="project" value="UniProtKB-KW"/>
</dbReference>
<keyword evidence="2" id="KW-0732">Signal</keyword>
<dbReference type="Pfam" id="PF01522">
    <property type="entry name" value="Polysacc_deac_1"/>
    <property type="match status" value="1"/>
</dbReference>
<dbReference type="RefSeq" id="WP_281094176.1">
    <property type="nucleotide sequence ID" value="NZ_JARYZI010000005.1"/>
</dbReference>
<comment type="caution">
    <text evidence="4">The sequence shown here is derived from an EMBL/GenBank/DDBJ whole genome shotgun (WGS) entry which is preliminary data.</text>
</comment>
<dbReference type="Proteomes" id="UP001158045">
    <property type="component" value="Unassembled WGS sequence"/>
</dbReference>
<dbReference type="InterPro" id="IPR051398">
    <property type="entry name" value="Polysacch_Deacetylase"/>
</dbReference>
<feature type="domain" description="NodB homology" evidence="3">
    <location>
        <begin position="416"/>
        <end position="608"/>
    </location>
</feature>
<dbReference type="InterPro" id="IPR011330">
    <property type="entry name" value="Glyco_hydro/deAcase_b/a-brl"/>
</dbReference>
<name>A0ABT6ND36_9FIRM</name>
<evidence type="ECO:0000256" key="2">
    <source>
        <dbReference type="ARBA" id="ARBA00022729"/>
    </source>
</evidence>
<evidence type="ECO:0000313" key="4">
    <source>
        <dbReference type="EMBL" id="MDH8678333.1"/>
    </source>
</evidence>
<keyword evidence="5" id="KW-1185">Reference proteome</keyword>
<protein>
    <submittedName>
        <fullName evidence="4">Polysaccharide deacetylase family protein</fullName>
        <ecNumber evidence="4">3.-.-.-</ecNumber>
    </submittedName>
</protein>
<comment type="subcellular location">
    <subcellularLocation>
        <location evidence="1">Secreted</location>
    </subcellularLocation>
</comment>
<keyword evidence="4" id="KW-0378">Hydrolase</keyword>
<proteinExistence type="predicted"/>
<dbReference type="InterPro" id="IPR002509">
    <property type="entry name" value="NODB_dom"/>
</dbReference>
<sequence length="608" mass="71081">MKSSKWFKYMIIAAILSCLALFLFNIVIDPFGVFGDRFINFYAYDMNNNPRVAKIAYLDTHHEDYNSYVIGGSKSSSLSPALLNQYFEDASFYNMMMYGGDFYDYEKTIHYLVEHYEVKNIILHMSMQEIDHYNQSPRNINTELSEKVLSGNKVKYYTKYLTLNLEHSFKKLEGLLQRTVNPMAYSTFVPELGVYNKSQRDQEDLGSLEDFLIKYPEFSEPLWPLYGTAIDDNVEAIKRIKTYLEEKGISFTFVAAPTYYKEMDRYATEDLQRLWRGIASVTDFWDFTGYNVLSYDARNFYDRMHYRNNLGELMIHKMFSNDEIEVDGFGYYTTAQNVEERLLQMLSNRVEETDTESVNVPIVMYHHILANDDDTQNITRDKFEEDLKAYQAEGFETIQYKDLINYVYDDVSLPEKPLIITFDDGYLSNYEIAYPLLEEYDMKAVISLIGWSVGKSYDAVKESDIIPHFDWNEAKEMSASGIIEFQSHSYDLHALQTDEQSRSGVLQLPGEDTIKYIEVFKNDHKRMLESMITNIEKRPTFFTYPYGYYNPFTEGLLKTLGYYGSVTVEEGLNSITRDPSSLFSLKRIDASKWLSSDDIINKIESYYK</sequence>
<dbReference type="PANTHER" id="PTHR34216">
    <property type="match status" value="1"/>
</dbReference>
<evidence type="ECO:0000313" key="5">
    <source>
        <dbReference type="Proteomes" id="UP001158045"/>
    </source>
</evidence>
<dbReference type="Gene3D" id="3.20.20.370">
    <property type="entry name" value="Glycoside hydrolase/deacetylase"/>
    <property type="match status" value="1"/>
</dbReference>
<organism evidence="4 5">
    <name type="scientific">Fusibacter bizertensis</name>
    <dbReference type="NCBI Taxonomy" id="1488331"/>
    <lineage>
        <taxon>Bacteria</taxon>
        <taxon>Bacillati</taxon>
        <taxon>Bacillota</taxon>
        <taxon>Clostridia</taxon>
        <taxon>Eubacteriales</taxon>
        <taxon>Eubacteriales Family XII. Incertae Sedis</taxon>
        <taxon>Fusibacter</taxon>
    </lineage>
</organism>
<dbReference type="CDD" id="cd10918">
    <property type="entry name" value="CE4_NodB_like_5s_6s"/>
    <property type="match status" value="1"/>
</dbReference>
<reference evidence="4 5" key="1">
    <citation type="submission" date="2023-04" db="EMBL/GenBank/DDBJ databases">
        <title>Fusibacter bizertensis strain WBS, isolated from littoral bottom sediments of the Arctic seas - biochemical and genomic analysis.</title>
        <authorList>
            <person name="Brioukhanov A.L."/>
        </authorList>
    </citation>
    <scope>NUCLEOTIDE SEQUENCE [LARGE SCALE GENOMIC DNA]</scope>
    <source>
        <strain evidence="4 5">WBS</strain>
    </source>
</reference>
<gene>
    <name evidence="4" type="ORF">QE109_09250</name>
</gene>
<dbReference type="PROSITE" id="PS51677">
    <property type="entry name" value="NODB"/>
    <property type="match status" value="1"/>
</dbReference>
<dbReference type="PANTHER" id="PTHR34216:SF3">
    <property type="entry name" value="POLY-BETA-1,6-N-ACETYL-D-GLUCOSAMINE N-DEACETYLASE"/>
    <property type="match status" value="1"/>
</dbReference>
<accession>A0ABT6ND36</accession>
<dbReference type="SUPFAM" id="SSF88713">
    <property type="entry name" value="Glycoside hydrolase/deacetylase"/>
    <property type="match status" value="1"/>
</dbReference>
<evidence type="ECO:0000259" key="3">
    <source>
        <dbReference type="PROSITE" id="PS51677"/>
    </source>
</evidence>
<evidence type="ECO:0000256" key="1">
    <source>
        <dbReference type="ARBA" id="ARBA00004613"/>
    </source>
</evidence>
<dbReference type="EMBL" id="JARYZI010000005">
    <property type="protein sequence ID" value="MDH8678333.1"/>
    <property type="molecule type" value="Genomic_DNA"/>
</dbReference>